<dbReference type="NCBIfam" id="TIGR00738">
    <property type="entry name" value="rrf2_super"/>
    <property type="match status" value="1"/>
</dbReference>
<evidence type="ECO:0000313" key="2">
    <source>
        <dbReference type="EMBL" id="CVK17001.1"/>
    </source>
</evidence>
<organism evidence="2 3">
    <name type="scientific">Apibacter mensalis</name>
    <dbReference type="NCBI Taxonomy" id="1586267"/>
    <lineage>
        <taxon>Bacteria</taxon>
        <taxon>Pseudomonadati</taxon>
        <taxon>Bacteroidota</taxon>
        <taxon>Flavobacteriia</taxon>
        <taxon>Flavobacteriales</taxon>
        <taxon>Weeksellaceae</taxon>
        <taxon>Apibacter</taxon>
    </lineage>
</organism>
<name>A0A0X3ARH2_9FLAO</name>
<dbReference type="AlphaFoldDB" id="A0A0X3ARH2"/>
<dbReference type="Gene3D" id="1.10.10.10">
    <property type="entry name" value="Winged helix-like DNA-binding domain superfamily/Winged helix DNA-binding domain"/>
    <property type="match status" value="1"/>
</dbReference>
<reference evidence="2 3" key="1">
    <citation type="submission" date="2016-01" db="EMBL/GenBank/DDBJ databases">
        <authorList>
            <person name="McClelland M."/>
            <person name="Jain A."/>
            <person name="Saraogi P."/>
            <person name="Mendelson R."/>
            <person name="Westerman R."/>
            <person name="SanMiguel P."/>
            <person name="Csonka L."/>
        </authorList>
    </citation>
    <scope>NUCLEOTIDE SEQUENCE [LARGE SCALE GENOMIC DNA]</scope>
    <source>
        <strain evidence="2 3">R-53146</strain>
    </source>
</reference>
<dbReference type="STRING" id="1586267.GCA_001418685_01870"/>
<keyword evidence="3" id="KW-1185">Reference proteome</keyword>
<dbReference type="InterPro" id="IPR000944">
    <property type="entry name" value="Tscrpt_reg_Rrf2"/>
</dbReference>
<dbReference type="PROSITE" id="PS51197">
    <property type="entry name" value="HTH_RRF2_2"/>
    <property type="match status" value="1"/>
</dbReference>
<dbReference type="Proteomes" id="UP000182761">
    <property type="component" value="Unassembled WGS sequence"/>
</dbReference>
<dbReference type="SUPFAM" id="SSF46785">
    <property type="entry name" value="Winged helix' DNA-binding domain"/>
    <property type="match status" value="1"/>
</dbReference>
<protein>
    <submittedName>
        <fullName evidence="2">Transcriptional regulator, BadM/Rrf2 family</fullName>
    </submittedName>
</protein>
<keyword evidence="1" id="KW-0238">DNA-binding</keyword>
<dbReference type="EMBL" id="FCOR01000014">
    <property type="protein sequence ID" value="CVK17001.1"/>
    <property type="molecule type" value="Genomic_DNA"/>
</dbReference>
<dbReference type="GO" id="GO:0003700">
    <property type="term" value="F:DNA-binding transcription factor activity"/>
    <property type="evidence" value="ECO:0007669"/>
    <property type="project" value="TreeGrafter"/>
</dbReference>
<proteinExistence type="predicted"/>
<dbReference type="RefSeq" id="WP_055426176.1">
    <property type="nucleotide sequence ID" value="NZ_FCOR01000014.1"/>
</dbReference>
<dbReference type="OrthoDB" id="9802344at2"/>
<dbReference type="GO" id="GO:0005829">
    <property type="term" value="C:cytosol"/>
    <property type="evidence" value="ECO:0007669"/>
    <property type="project" value="TreeGrafter"/>
</dbReference>
<dbReference type="PANTHER" id="PTHR33221">
    <property type="entry name" value="WINGED HELIX-TURN-HELIX TRANSCRIPTIONAL REGULATOR, RRF2 FAMILY"/>
    <property type="match status" value="1"/>
</dbReference>
<dbReference type="PANTHER" id="PTHR33221:SF5">
    <property type="entry name" value="HTH-TYPE TRANSCRIPTIONAL REGULATOR ISCR"/>
    <property type="match status" value="1"/>
</dbReference>
<evidence type="ECO:0000256" key="1">
    <source>
        <dbReference type="ARBA" id="ARBA00023125"/>
    </source>
</evidence>
<dbReference type="GO" id="GO:0003677">
    <property type="term" value="F:DNA binding"/>
    <property type="evidence" value="ECO:0007669"/>
    <property type="project" value="UniProtKB-KW"/>
</dbReference>
<sequence>MISNRCKYALKALIYIARQDKDKSILSSEISKDENIPKKFLENILRDLKNAQFLTSRRGAKGGYRLNKDPEKVTLIEVIRLMDGPIALLPCVSIMYHQPCDTCEAEETCTIRDVFIEVRDATLEIYRKTTLASLAKKKNKLSL</sequence>
<accession>A0A0X3ARH2</accession>
<dbReference type="InterPro" id="IPR036390">
    <property type="entry name" value="WH_DNA-bd_sf"/>
</dbReference>
<dbReference type="InterPro" id="IPR036388">
    <property type="entry name" value="WH-like_DNA-bd_sf"/>
</dbReference>
<gene>
    <name evidence="2" type="ORF">Ga0061079_11416</name>
</gene>
<evidence type="ECO:0000313" key="3">
    <source>
        <dbReference type="Proteomes" id="UP000182761"/>
    </source>
</evidence>
<dbReference type="Pfam" id="PF02082">
    <property type="entry name" value="Rrf2"/>
    <property type="match status" value="1"/>
</dbReference>